<dbReference type="AlphaFoldDB" id="A0AAP0B0F9"/>
<keyword evidence="2" id="KW-0812">Transmembrane</keyword>
<feature type="compositionally biased region" description="Basic and acidic residues" evidence="1">
    <location>
        <begin position="136"/>
        <end position="149"/>
    </location>
</feature>
<organism evidence="3 4">
    <name type="scientific">Platanthera zijinensis</name>
    <dbReference type="NCBI Taxonomy" id="2320716"/>
    <lineage>
        <taxon>Eukaryota</taxon>
        <taxon>Viridiplantae</taxon>
        <taxon>Streptophyta</taxon>
        <taxon>Embryophyta</taxon>
        <taxon>Tracheophyta</taxon>
        <taxon>Spermatophyta</taxon>
        <taxon>Magnoliopsida</taxon>
        <taxon>Liliopsida</taxon>
        <taxon>Asparagales</taxon>
        <taxon>Orchidaceae</taxon>
        <taxon>Orchidoideae</taxon>
        <taxon>Orchideae</taxon>
        <taxon>Orchidinae</taxon>
        <taxon>Platanthera</taxon>
    </lineage>
</organism>
<dbReference type="EMBL" id="JBBWWQ010000018">
    <property type="protein sequence ID" value="KAK8921601.1"/>
    <property type="molecule type" value="Genomic_DNA"/>
</dbReference>
<keyword evidence="2" id="KW-0472">Membrane</keyword>
<name>A0AAP0B0F9_9ASPA</name>
<feature type="region of interest" description="Disordered" evidence="1">
    <location>
        <begin position="116"/>
        <end position="183"/>
    </location>
</feature>
<evidence type="ECO:0000256" key="2">
    <source>
        <dbReference type="SAM" id="Phobius"/>
    </source>
</evidence>
<reference evidence="3 4" key="1">
    <citation type="journal article" date="2022" name="Nat. Plants">
        <title>Genomes of leafy and leafless Platanthera orchids illuminate the evolution of mycoheterotrophy.</title>
        <authorList>
            <person name="Li M.H."/>
            <person name="Liu K.W."/>
            <person name="Li Z."/>
            <person name="Lu H.C."/>
            <person name="Ye Q.L."/>
            <person name="Zhang D."/>
            <person name="Wang J.Y."/>
            <person name="Li Y.F."/>
            <person name="Zhong Z.M."/>
            <person name="Liu X."/>
            <person name="Yu X."/>
            <person name="Liu D.K."/>
            <person name="Tu X.D."/>
            <person name="Liu B."/>
            <person name="Hao Y."/>
            <person name="Liao X.Y."/>
            <person name="Jiang Y.T."/>
            <person name="Sun W.H."/>
            <person name="Chen J."/>
            <person name="Chen Y.Q."/>
            <person name="Ai Y."/>
            <person name="Zhai J.W."/>
            <person name="Wu S.S."/>
            <person name="Zhou Z."/>
            <person name="Hsiao Y.Y."/>
            <person name="Wu W.L."/>
            <person name="Chen Y.Y."/>
            <person name="Lin Y.F."/>
            <person name="Hsu J.L."/>
            <person name="Li C.Y."/>
            <person name="Wang Z.W."/>
            <person name="Zhao X."/>
            <person name="Zhong W.Y."/>
            <person name="Ma X.K."/>
            <person name="Ma L."/>
            <person name="Huang J."/>
            <person name="Chen G.Z."/>
            <person name="Huang M.Z."/>
            <person name="Huang L."/>
            <person name="Peng D.H."/>
            <person name="Luo Y.B."/>
            <person name="Zou S.Q."/>
            <person name="Chen S.P."/>
            <person name="Lan S."/>
            <person name="Tsai W.C."/>
            <person name="Van de Peer Y."/>
            <person name="Liu Z.J."/>
        </authorList>
    </citation>
    <scope>NUCLEOTIDE SEQUENCE [LARGE SCALE GENOMIC DNA]</scope>
    <source>
        <strain evidence="3">Lor287</strain>
    </source>
</reference>
<feature type="compositionally biased region" description="Basic and acidic residues" evidence="1">
    <location>
        <begin position="47"/>
        <end position="59"/>
    </location>
</feature>
<proteinExistence type="predicted"/>
<dbReference type="Proteomes" id="UP001418222">
    <property type="component" value="Unassembled WGS sequence"/>
</dbReference>
<sequence length="420" mass="46820">MSLSQSVRDRITAVRQRNRAKAVGLNKIPARAPPSLPLSASPPKKTKTPEPHILAEEPSRTYPRGSTPPAPASLKGKEVRSSNPSWFLVTAHSLFVVYSQRFLEASQRPETIRINISELPSQRLSPQDSTPSTPVTKRDDPSTASDRTRRFGASGGPAESTLAADSPAEGYSGREAFSPPPPVDEIDDYLGDPADPIEMKRKVAEMLRKHALLIQALEKGKQAADHRIDWLEMECVRLSNEIDVDTEVDQTDPLAILNDVDQQLRLARRGVAAARAFHFPRRPPCVRSRGGRWRNYWRHGIVAGTAETIGEKKESQQRVVGMVKSAAPWDRKPQGRHELLGCNVDIERSKAEISRDSSFSIMTGTGILKQQVVTDMSKWSCLVVTLAWGFFFRALFYLTLLVGSKNKRRQEEDRDGERSN</sequence>
<feature type="transmembrane region" description="Helical" evidence="2">
    <location>
        <begin position="382"/>
        <end position="402"/>
    </location>
</feature>
<keyword evidence="4" id="KW-1185">Reference proteome</keyword>
<feature type="region of interest" description="Disordered" evidence="1">
    <location>
        <begin position="1"/>
        <end position="79"/>
    </location>
</feature>
<evidence type="ECO:0000313" key="3">
    <source>
        <dbReference type="EMBL" id="KAK8921601.1"/>
    </source>
</evidence>
<evidence type="ECO:0000256" key="1">
    <source>
        <dbReference type="SAM" id="MobiDB-lite"/>
    </source>
</evidence>
<protein>
    <submittedName>
        <fullName evidence="3">ABC transporter G family member 2</fullName>
    </submittedName>
</protein>
<keyword evidence="2" id="KW-1133">Transmembrane helix</keyword>
<feature type="compositionally biased region" description="Polar residues" evidence="1">
    <location>
        <begin position="118"/>
        <end position="135"/>
    </location>
</feature>
<evidence type="ECO:0000313" key="4">
    <source>
        <dbReference type="Proteomes" id="UP001418222"/>
    </source>
</evidence>
<comment type="caution">
    <text evidence="3">The sequence shown here is derived from an EMBL/GenBank/DDBJ whole genome shotgun (WGS) entry which is preliminary data.</text>
</comment>
<gene>
    <name evidence="3" type="primary">ABCG2</name>
    <name evidence="3" type="ORF">KSP39_PZI020117</name>
</gene>
<accession>A0AAP0B0F9</accession>